<dbReference type="PANTHER" id="PTHR37298:SF1">
    <property type="entry name" value="UPF0111 PROTEIN YKAA"/>
    <property type="match status" value="1"/>
</dbReference>
<dbReference type="PANTHER" id="PTHR37298">
    <property type="entry name" value="UPF0111 PROTEIN YKAA"/>
    <property type="match status" value="1"/>
</dbReference>
<dbReference type="Proteomes" id="UP000620075">
    <property type="component" value="Unassembled WGS sequence"/>
</dbReference>
<keyword evidence="2" id="KW-0175">Coiled coil</keyword>
<reference evidence="3 4" key="1">
    <citation type="submission" date="2020-10" db="EMBL/GenBank/DDBJ databases">
        <title>Ca. Dormibacterota MAGs.</title>
        <authorList>
            <person name="Montgomery K."/>
        </authorList>
    </citation>
    <scope>NUCLEOTIDE SEQUENCE [LARGE SCALE GENOMIC DNA]</scope>
    <source>
        <strain evidence="3">SC8811_S16_3</strain>
    </source>
</reference>
<dbReference type="RefSeq" id="WP_338181310.1">
    <property type="nucleotide sequence ID" value="NZ_JAEKNQ010000054.1"/>
</dbReference>
<dbReference type="InterPro" id="IPR038078">
    <property type="entry name" value="PhoU-like_sf"/>
</dbReference>
<comment type="similarity">
    <text evidence="1">Belongs to the UPF0111 family.</text>
</comment>
<evidence type="ECO:0000313" key="3">
    <source>
        <dbReference type="EMBL" id="MBJ7604154.1"/>
    </source>
</evidence>
<organism evidence="3 4">
    <name type="scientific">Candidatus Dormiibacter inghamiae</name>
    <dbReference type="NCBI Taxonomy" id="3127013"/>
    <lineage>
        <taxon>Bacteria</taxon>
        <taxon>Bacillati</taxon>
        <taxon>Candidatus Dormiibacterota</taxon>
        <taxon>Candidatus Dormibacteria</taxon>
        <taxon>Candidatus Dormibacterales</taxon>
        <taxon>Candidatus Dormibacteraceae</taxon>
        <taxon>Candidatus Dormiibacter</taxon>
    </lineage>
</organism>
<dbReference type="AlphaFoldDB" id="A0A934KEP1"/>
<dbReference type="InterPro" id="IPR018445">
    <property type="entry name" value="Put_Phosphate_transp_reg"/>
</dbReference>
<dbReference type="Gene3D" id="1.20.58.220">
    <property type="entry name" value="Phosphate transport system protein phou homolog 2, domain 2"/>
    <property type="match status" value="1"/>
</dbReference>
<evidence type="ECO:0000256" key="2">
    <source>
        <dbReference type="SAM" id="Coils"/>
    </source>
</evidence>
<proteinExistence type="inferred from homology"/>
<accession>A0A934KEP1</accession>
<dbReference type="InterPro" id="IPR052912">
    <property type="entry name" value="UPF0111_domain"/>
</dbReference>
<gene>
    <name evidence="3" type="ORF">JF888_13330</name>
</gene>
<comment type="caution">
    <text evidence="3">The sequence shown here is derived from an EMBL/GenBank/DDBJ whole genome shotgun (WGS) entry which is preliminary data.</text>
</comment>
<evidence type="ECO:0000256" key="1">
    <source>
        <dbReference type="ARBA" id="ARBA00008591"/>
    </source>
</evidence>
<dbReference type="Pfam" id="PF01865">
    <property type="entry name" value="PhoU_div"/>
    <property type="match status" value="1"/>
</dbReference>
<dbReference type="EMBL" id="JAEKNQ010000054">
    <property type="protein sequence ID" value="MBJ7604154.1"/>
    <property type="molecule type" value="Genomic_DNA"/>
</dbReference>
<name>A0A934KEP1_9BACT</name>
<protein>
    <submittedName>
        <fullName evidence="3">DUF47 family protein</fullName>
    </submittedName>
</protein>
<sequence length="203" mass="23217">MKLSLVPRERRFYELFKQQGQLVSETLTELSKSLLEGRSRHPRLRDLEHRCDDVTHEIYELVNRTFVAPMESEDILLLASTVDDVVDLAEEVGDKMELYRVTEVTEPAKAFGECLAEAGIELARALEDLESFNELEARRLEIHRLENEGDRISREALGAMFEGNGLSAAHLIKWKDLYDLLEETMDTCEHVANVLETISIKNA</sequence>
<evidence type="ECO:0000313" key="4">
    <source>
        <dbReference type="Proteomes" id="UP000620075"/>
    </source>
</evidence>
<feature type="coiled-coil region" evidence="2">
    <location>
        <begin position="115"/>
        <end position="155"/>
    </location>
</feature>